<dbReference type="SUPFAM" id="SSF48726">
    <property type="entry name" value="Immunoglobulin"/>
    <property type="match status" value="1"/>
</dbReference>
<dbReference type="Gene3D" id="2.60.40.10">
    <property type="entry name" value="Immunoglobulins"/>
    <property type="match status" value="1"/>
</dbReference>
<dbReference type="InterPro" id="IPR013106">
    <property type="entry name" value="Ig_V-set"/>
</dbReference>
<feature type="non-terminal residue" evidence="4">
    <location>
        <position position="1"/>
    </location>
</feature>
<organism evidence="4 5">
    <name type="scientific">Crocuta crocuta</name>
    <name type="common">Spotted hyena</name>
    <dbReference type="NCBI Taxonomy" id="9678"/>
    <lineage>
        <taxon>Eukaryota</taxon>
        <taxon>Metazoa</taxon>
        <taxon>Chordata</taxon>
        <taxon>Craniata</taxon>
        <taxon>Vertebrata</taxon>
        <taxon>Euteleostomi</taxon>
        <taxon>Mammalia</taxon>
        <taxon>Eutheria</taxon>
        <taxon>Laurasiatheria</taxon>
        <taxon>Carnivora</taxon>
        <taxon>Feliformia</taxon>
        <taxon>Hyaenidae</taxon>
        <taxon>Crocuta</taxon>
    </lineage>
</organism>
<dbReference type="PANTHER" id="PTHR23268:SF40">
    <property type="entry name" value="T CELL RECEPTOR BETA VARIABLE 4-1"/>
    <property type="match status" value="1"/>
</dbReference>
<dbReference type="InterPro" id="IPR013783">
    <property type="entry name" value="Ig-like_fold"/>
</dbReference>
<dbReference type="GO" id="GO:0007166">
    <property type="term" value="P:cell surface receptor signaling pathway"/>
    <property type="evidence" value="ECO:0007669"/>
    <property type="project" value="TreeGrafter"/>
</dbReference>
<sequence length="121" mass="13317">ILSLSPTVPVDTAITQIPKHLLAATGSNQTLKCEQHLGHDAMFWYKQSAQSPLKLMFAYNYKKLVENDSIPSRFTPDCPDSSHLDLHVAALQPDDSAVYLCASSKDTAPHRQLLPVHKPPG</sequence>
<dbReference type="EMBL" id="VOAJ01005919">
    <property type="protein sequence ID" value="KAF0873300.1"/>
    <property type="molecule type" value="Genomic_DNA"/>
</dbReference>
<evidence type="ECO:0000256" key="1">
    <source>
        <dbReference type="ARBA" id="ARBA00022729"/>
    </source>
</evidence>
<feature type="domain" description="Ig-like" evidence="3">
    <location>
        <begin position="6"/>
        <end position="117"/>
    </location>
</feature>
<reference evidence="4 5" key="1">
    <citation type="submission" date="2019-11" db="EMBL/GenBank/DDBJ databases">
        <authorList>
            <person name="Yang C."/>
            <person name="Li F."/>
        </authorList>
    </citation>
    <scope>NUCLEOTIDE SEQUENCE [LARGE SCALE GENOMIC DNA]</scope>
    <source>
        <strain evidence="4">KB4526</strain>
        <tissue evidence="4">Muscle</tissue>
    </source>
</reference>
<dbReference type="PROSITE" id="PS50835">
    <property type="entry name" value="IG_LIKE"/>
    <property type="match status" value="1"/>
</dbReference>
<dbReference type="PANTHER" id="PTHR23268">
    <property type="entry name" value="T-CELL RECEPTOR BETA CHAIN"/>
    <property type="match status" value="1"/>
</dbReference>
<feature type="non-terminal residue" evidence="4">
    <location>
        <position position="121"/>
    </location>
</feature>
<keyword evidence="5" id="KW-1185">Reference proteome</keyword>
<dbReference type="InterPro" id="IPR007110">
    <property type="entry name" value="Ig-like_dom"/>
</dbReference>
<gene>
    <name evidence="4" type="primary">Tvb2</name>
    <name evidence="4" type="ORF">FOF47_R04321</name>
</gene>
<accession>A0A6G1ACN5</accession>
<evidence type="ECO:0000313" key="4">
    <source>
        <dbReference type="EMBL" id="KAF0873300.1"/>
    </source>
</evidence>
<name>A0A6G1ACN5_CROCR</name>
<protein>
    <submittedName>
        <fullName evidence="4">TVB2 protein</fullName>
    </submittedName>
</protein>
<dbReference type="Proteomes" id="UP000475037">
    <property type="component" value="Unassembled WGS sequence"/>
</dbReference>
<dbReference type="Pfam" id="PF07686">
    <property type="entry name" value="V-set"/>
    <property type="match status" value="1"/>
</dbReference>
<dbReference type="InterPro" id="IPR036179">
    <property type="entry name" value="Ig-like_dom_sf"/>
</dbReference>
<comment type="caution">
    <text evidence="4">The sequence shown here is derived from an EMBL/GenBank/DDBJ whole genome shotgun (WGS) entry which is preliminary data.</text>
</comment>
<proteinExistence type="predicted"/>
<evidence type="ECO:0000259" key="3">
    <source>
        <dbReference type="PROSITE" id="PS50835"/>
    </source>
</evidence>
<dbReference type="InterPro" id="IPR050413">
    <property type="entry name" value="TCR_beta_variable"/>
</dbReference>
<dbReference type="GO" id="GO:0002376">
    <property type="term" value="P:immune system process"/>
    <property type="evidence" value="ECO:0007669"/>
    <property type="project" value="UniProtKB-KW"/>
</dbReference>
<keyword evidence="2" id="KW-0391">Immunity</keyword>
<evidence type="ECO:0000313" key="5">
    <source>
        <dbReference type="Proteomes" id="UP000475037"/>
    </source>
</evidence>
<keyword evidence="1" id="KW-0732">Signal</keyword>
<dbReference type="GO" id="GO:0005886">
    <property type="term" value="C:plasma membrane"/>
    <property type="evidence" value="ECO:0007669"/>
    <property type="project" value="TreeGrafter"/>
</dbReference>
<evidence type="ECO:0000256" key="2">
    <source>
        <dbReference type="ARBA" id="ARBA00022859"/>
    </source>
</evidence>
<dbReference type="AlphaFoldDB" id="A0A6G1ACN5"/>